<name>A0A4R6AWB7_9RHOB</name>
<sequence length="59" mass="6672">MTKDPDDDTLNEADEPTPPRAKAPEHSARDARLKAALRANLARRKSQRRARRPTPDPKD</sequence>
<feature type="compositionally biased region" description="Acidic residues" evidence="1">
    <location>
        <begin position="1"/>
        <end position="15"/>
    </location>
</feature>
<accession>A0A4R6AWB7</accession>
<keyword evidence="3" id="KW-1185">Reference proteome</keyword>
<dbReference type="Proteomes" id="UP000294562">
    <property type="component" value="Unassembled WGS sequence"/>
</dbReference>
<feature type="compositionally biased region" description="Basic residues" evidence="1">
    <location>
        <begin position="41"/>
        <end position="52"/>
    </location>
</feature>
<proteinExistence type="predicted"/>
<organism evidence="2 3">
    <name type="scientific">Meridianimarinicoccus aquatilis</name>
    <dbReference type="NCBI Taxonomy" id="2552766"/>
    <lineage>
        <taxon>Bacteria</taxon>
        <taxon>Pseudomonadati</taxon>
        <taxon>Pseudomonadota</taxon>
        <taxon>Alphaproteobacteria</taxon>
        <taxon>Rhodobacterales</taxon>
        <taxon>Paracoccaceae</taxon>
        <taxon>Meridianimarinicoccus</taxon>
    </lineage>
</organism>
<dbReference type="AlphaFoldDB" id="A0A4R6AWB7"/>
<evidence type="ECO:0000313" key="2">
    <source>
        <dbReference type="EMBL" id="TDL87924.1"/>
    </source>
</evidence>
<evidence type="ECO:0000313" key="3">
    <source>
        <dbReference type="Proteomes" id="UP000294562"/>
    </source>
</evidence>
<feature type="compositionally biased region" description="Basic and acidic residues" evidence="1">
    <location>
        <begin position="22"/>
        <end position="33"/>
    </location>
</feature>
<feature type="region of interest" description="Disordered" evidence="1">
    <location>
        <begin position="1"/>
        <end position="59"/>
    </location>
</feature>
<dbReference type="EMBL" id="SMZO01000019">
    <property type="protein sequence ID" value="TDL87924.1"/>
    <property type="molecule type" value="Genomic_DNA"/>
</dbReference>
<evidence type="ECO:0000256" key="1">
    <source>
        <dbReference type="SAM" id="MobiDB-lite"/>
    </source>
</evidence>
<reference evidence="2 3" key="1">
    <citation type="submission" date="2019-03" db="EMBL/GenBank/DDBJ databases">
        <title>Rhodobacteraceae bacterium SM1902, a new member of the family Rhodobacteraceae isolated from Yantai.</title>
        <authorList>
            <person name="Sun Y."/>
        </authorList>
    </citation>
    <scope>NUCLEOTIDE SEQUENCE [LARGE SCALE GENOMIC DNA]</scope>
    <source>
        <strain evidence="2 3">SM1902</strain>
    </source>
</reference>
<gene>
    <name evidence="2" type="ORF">E2L05_09945</name>
</gene>
<protein>
    <submittedName>
        <fullName evidence="2">Uncharacterized protein</fullName>
    </submittedName>
</protein>
<comment type="caution">
    <text evidence="2">The sequence shown here is derived from an EMBL/GenBank/DDBJ whole genome shotgun (WGS) entry which is preliminary data.</text>
</comment>
<dbReference type="RefSeq" id="WP_133342762.1">
    <property type="nucleotide sequence ID" value="NZ_SMZO01000019.1"/>
</dbReference>